<reference evidence="1" key="1">
    <citation type="journal article" date="1988" name="Nature">
        <title>The Caenorhabditis elegans lin-12 gene encodes a transmembrane protein with overall similarity to Drosophila Notch.</title>
        <authorList>
            <person name="Yochem J."/>
            <person name="Weston K."/>
            <person name="Greenwald I."/>
        </authorList>
    </citation>
    <scope>NUCLEOTIDE SEQUENCE</scope>
    <source>
        <strain evidence="1">Bristol N2</strain>
    </source>
</reference>
<proteinExistence type="predicted"/>
<dbReference type="EMBL" id="M12069">
    <property type="protein sequence ID" value="AAA70192.1"/>
    <property type="molecule type" value="Genomic_DNA"/>
</dbReference>
<name>V9GZR7_CAEEL</name>
<protein>
    <submittedName>
        <fullName evidence="1">Uncharacterized protein</fullName>
    </submittedName>
</protein>
<accession>V9GZR7</accession>
<organism evidence="1">
    <name type="scientific">Caenorhabditis elegans</name>
    <dbReference type="NCBI Taxonomy" id="6239"/>
    <lineage>
        <taxon>Eukaryota</taxon>
        <taxon>Metazoa</taxon>
        <taxon>Ecdysozoa</taxon>
        <taxon>Nematoda</taxon>
        <taxon>Chromadorea</taxon>
        <taxon>Rhabditida</taxon>
        <taxon>Rhabditina</taxon>
        <taxon>Rhabditomorpha</taxon>
        <taxon>Rhabditoidea</taxon>
        <taxon>Rhabditidae</taxon>
        <taxon>Peloderinae</taxon>
        <taxon>Caenorhabditis</taxon>
    </lineage>
</organism>
<sequence length="22" mass="2623">MEMENNKLIQFFLILQSSKIPV</sequence>
<dbReference type="AlphaFoldDB" id="V9GZR7"/>
<evidence type="ECO:0000313" key="1">
    <source>
        <dbReference type="EMBL" id="AAA70192.1"/>
    </source>
</evidence>